<proteinExistence type="inferred from homology"/>
<dbReference type="RefSeq" id="WP_106665483.1">
    <property type="nucleotide sequence ID" value="NZ_PGGM01000008.1"/>
</dbReference>
<dbReference type="AlphaFoldDB" id="A0A2P7B8T5"/>
<dbReference type="GO" id="GO:0005694">
    <property type="term" value="C:chromosome"/>
    <property type="evidence" value="ECO:0007669"/>
    <property type="project" value="TreeGrafter"/>
</dbReference>
<dbReference type="SMART" id="SM00470">
    <property type="entry name" value="ParB"/>
    <property type="match status" value="1"/>
</dbReference>
<evidence type="ECO:0000259" key="2">
    <source>
        <dbReference type="SMART" id="SM00470"/>
    </source>
</evidence>
<dbReference type="NCBIfam" id="TIGR03454">
    <property type="entry name" value="partition_RepB"/>
    <property type="match status" value="1"/>
</dbReference>
<dbReference type="PANTHER" id="PTHR33375:SF1">
    <property type="entry name" value="CHROMOSOME-PARTITIONING PROTEIN PARB-RELATED"/>
    <property type="match status" value="1"/>
</dbReference>
<gene>
    <name evidence="3" type="primary">repB</name>
    <name evidence="3" type="ORF">CU103_18440</name>
</gene>
<name>A0A2P7B8T5_9HYPH</name>
<comment type="caution">
    <text evidence="3">The sequence shown here is derived from an EMBL/GenBank/DDBJ whole genome shotgun (WGS) entry which is preliminary data.</text>
</comment>
<dbReference type="PANTHER" id="PTHR33375">
    <property type="entry name" value="CHROMOSOME-PARTITIONING PROTEIN PARB-RELATED"/>
    <property type="match status" value="1"/>
</dbReference>
<dbReference type="InterPro" id="IPR050336">
    <property type="entry name" value="Chromosome_partition/occlusion"/>
</dbReference>
<dbReference type="GO" id="GO:0003677">
    <property type="term" value="F:DNA binding"/>
    <property type="evidence" value="ECO:0007669"/>
    <property type="project" value="InterPro"/>
</dbReference>
<evidence type="ECO:0000313" key="4">
    <source>
        <dbReference type="Proteomes" id="UP000241764"/>
    </source>
</evidence>
<dbReference type="InterPro" id="IPR011111">
    <property type="entry name" value="Plasmid_RepB"/>
</dbReference>
<dbReference type="InterPro" id="IPR004437">
    <property type="entry name" value="ParB/RepB/Spo0J"/>
</dbReference>
<dbReference type="SUPFAM" id="SSF110849">
    <property type="entry name" value="ParB/Sulfiredoxin"/>
    <property type="match status" value="1"/>
</dbReference>
<evidence type="ECO:0000256" key="1">
    <source>
        <dbReference type="ARBA" id="ARBA00006295"/>
    </source>
</evidence>
<comment type="similarity">
    <text evidence="1">Belongs to the ParB family.</text>
</comment>
<dbReference type="GO" id="GO:0007059">
    <property type="term" value="P:chromosome segregation"/>
    <property type="evidence" value="ECO:0007669"/>
    <property type="project" value="TreeGrafter"/>
</dbReference>
<dbReference type="Pfam" id="PF02195">
    <property type="entry name" value="ParB_N"/>
    <property type="match status" value="1"/>
</dbReference>
<dbReference type="Proteomes" id="UP000241764">
    <property type="component" value="Unassembled WGS sequence"/>
</dbReference>
<accession>A0A2P7B8T5</accession>
<protein>
    <submittedName>
        <fullName evidence="3">Plasmid partitioning protein RepB</fullName>
    </submittedName>
</protein>
<dbReference type="Pfam" id="PF07506">
    <property type="entry name" value="RepB"/>
    <property type="match status" value="1"/>
</dbReference>
<dbReference type="NCBIfam" id="TIGR00180">
    <property type="entry name" value="parB_part"/>
    <property type="match status" value="1"/>
</dbReference>
<dbReference type="Gene3D" id="1.10.10.2830">
    <property type="match status" value="1"/>
</dbReference>
<dbReference type="InterPro" id="IPR003115">
    <property type="entry name" value="ParB_N"/>
</dbReference>
<organism evidence="3 4">
    <name type="scientific">Phyllobacterium sophorae</name>
    <dbReference type="NCBI Taxonomy" id="1520277"/>
    <lineage>
        <taxon>Bacteria</taxon>
        <taxon>Pseudomonadati</taxon>
        <taxon>Pseudomonadota</taxon>
        <taxon>Alphaproteobacteria</taxon>
        <taxon>Hyphomicrobiales</taxon>
        <taxon>Phyllobacteriaceae</taxon>
        <taxon>Phyllobacterium</taxon>
    </lineage>
</organism>
<evidence type="ECO:0000313" key="3">
    <source>
        <dbReference type="EMBL" id="PSH62877.1"/>
    </source>
</evidence>
<dbReference type="SUPFAM" id="SSF109709">
    <property type="entry name" value="KorB DNA-binding domain-like"/>
    <property type="match status" value="1"/>
</dbReference>
<dbReference type="InterPro" id="IPR036086">
    <property type="entry name" value="ParB/Sulfiredoxin_sf"/>
</dbReference>
<keyword evidence="4" id="KW-1185">Reference proteome</keyword>
<reference evidence="4" key="1">
    <citation type="submission" date="2017-11" db="EMBL/GenBank/DDBJ databases">
        <authorList>
            <person name="Kuznetsova I."/>
            <person name="Sazanova A."/>
            <person name="Chirak E."/>
            <person name="Safronova V."/>
            <person name="Willems A."/>
        </authorList>
    </citation>
    <scope>NUCLEOTIDE SEQUENCE [LARGE SCALE GENOMIC DNA]</scope>
    <source>
        <strain evidence="4">CCBAU 03422</strain>
    </source>
</reference>
<feature type="domain" description="ParB-like N-terminal" evidence="2">
    <location>
        <begin position="63"/>
        <end position="156"/>
    </location>
</feature>
<dbReference type="Gene3D" id="3.90.1530.30">
    <property type="match status" value="1"/>
</dbReference>
<dbReference type="CDD" id="cd16405">
    <property type="entry name" value="RepB_like_N"/>
    <property type="match status" value="1"/>
</dbReference>
<dbReference type="OrthoDB" id="7908920at2"/>
<dbReference type="InterPro" id="IPR037972">
    <property type="entry name" value="RepB_N"/>
</dbReference>
<dbReference type="EMBL" id="PGGM01000008">
    <property type="protein sequence ID" value="PSH62877.1"/>
    <property type="molecule type" value="Genomic_DNA"/>
</dbReference>
<dbReference type="InterPro" id="IPR017819">
    <property type="entry name" value="Plasmid_partition_RepB"/>
</dbReference>
<sequence length="343" mass="38128">MSRKDSKSMFANVLGQLGNDISQPTGHSKSSSPHLLKVAAGVRHIQERSDLADRLLKDAEHIVELDPATIEPSSIVDRYDPAYEEIAIGEIAQSMRERGQIVPGLVRPIPGKAGRFQIVYGRRRLAAANQLGIKFKAAIRELTDEQAVIIQGEENTAREDLSFIEKCSFALAQEHAGFKRDVICSSLSTNKSHVSEMIKIASAIPRDTLLKIGAAPEIGRPRWIEFVEAWERASSPKALTDDVMSHRSFPDLSSRDRFAAVMKALSPKEHATGTMKEPKRAELRSKGITLARISYAPSGVKLNFMKNVPTEFVDFLLARIENLHEDYLSQTSRAEKNEQSQEN</sequence>